<dbReference type="KEGG" id="cvr:CHLNCDRAFT_134441"/>
<accession>E1ZG01</accession>
<protein>
    <submittedName>
        <fullName evidence="2">Expressed protein</fullName>
    </submittedName>
</protein>
<dbReference type="GeneID" id="17354805"/>
<gene>
    <name evidence="2" type="ORF">CHLNCDRAFT_134441</name>
</gene>
<evidence type="ECO:0000313" key="3">
    <source>
        <dbReference type="Proteomes" id="UP000008141"/>
    </source>
</evidence>
<keyword evidence="3" id="KW-1185">Reference proteome</keyword>
<feature type="signal peptide" evidence="1">
    <location>
        <begin position="1"/>
        <end position="19"/>
    </location>
</feature>
<keyword evidence="1" id="KW-0732">Signal</keyword>
<dbReference type="EMBL" id="GL433845">
    <property type="protein sequence ID" value="EFN55377.1"/>
    <property type="molecule type" value="Genomic_DNA"/>
</dbReference>
<name>E1ZG01_CHLVA</name>
<evidence type="ECO:0000256" key="1">
    <source>
        <dbReference type="SAM" id="SignalP"/>
    </source>
</evidence>
<organism evidence="3">
    <name type="scientific">Chlorella variabilis</name>
    <name type="common">Green alga</name>
    <dbReference type="NCBI Taxonomy" id="554065"/>
    <lineage>
        <taxon>Eukaryota</taxon>
        <taxon>Viridiplantae</taxon>
        <taxon>Chlorophyta</taxon>
        <taxon>core chlorophytes</taxon>
        <taxon>Trebouxiophyceae</taxon>
        <taxon>Chlorellales</taxon>
        <taxon>Chlorellaceae</taxon>
        <taxon>Chlorella clade</taxon>
        <taxon>Chlorella</taxon>
    </lineage>
</organism>
<dbReference type="RefSeq" id="XP_005847479.1">
    <property type="nucleotide sequence ID" value="XM_005847417.1"/>
</dbReference>
<reference evidence="2 3" key="1">
    <citation type="journal article" date="2010" name="Plant Cell">
        <title>The Chlorella variabilis NC64A genome reveals adaptation to photosymbiosis, coevolution with viruses, and cryptic sex.</title>
        <authorList>
            <person name="Blanc G."/>
            <person name="Duncan G."/>
            <person name="Agarkova I."/>
            <person name="Borodovsky M."/>
            <person name="Gurnon J."/>
            <person name="Kuo A."/>
            <person name="Lindquist E."/>
            <person name="Lucas S."/>
            <person name="Pangilinan J."/>
            <person name="Polle J."/>
            <person name="Salamov A."/>
            <person name="Terry A."/>
            <person name="Yamada T."/>
            <person name="Dunigan D.D."/>
            <person name="Grigoriev I.V."/>
            <person name="Claverie J.M."/>
            <person name="Van Etten J.L."/>
        </authorList>
    </citation>
    <scope>NUCLEOTIDE SEQUENCE [LARGE SCALE GENOMIC DNA]</scope>
    <source>
        <strain evidence="2 3">NC64A</strain>
    </source>
</reference>
<dbReference type="Proteomes" id="UP000008141">
    <property type="component" value="Unassembled WGS sequence"/>
</dbReference>
<dbReference type="InParanoid" id="E1ZG01"/>
<evidence type="ECO:0000313" key="2">
    <source>
        <dbReference type="EMBL" id="EFN55377.1"/>
    </source>
</evidence>
<sequence length="211" mass="23131">MPAGLGKTALLLWALLATAQVAKKPALTQEEVDAMVGLWKCTGSTGININAADAAFKAGVEAAGGNPAKYDWQEVNSQVFTTVPPLTLSTARLYVVGVDPASGLFWSYHTRTTEEGVSMDRSVGRAERGPNGKIHMTFIRSDSPATSFRELGKDGILKMLYYGDVMPEDDRKEHSLLQQDVRYSSWEKITDEKEEQEELETIASLLPFSTE</sequence>
<proteinExistence type="predicted"/>
<dbReference type="AlphaFoldDB" id="E1ZG01"/>
<feature type="chain" id="PRO_5003155908" evidence="1">
    <location>
        <begin position="20"/>
        <end position="211"/>
    </location>
</feature>